<dbReference type="Proteomes" id="UP001301769">
    <property type="component" value="Unassembled WGS sequence"/>
</dbReference>
<reference evidence="3" key="1">
    <citation type="journal article" date="2023" name="Mol. Phylogenet. Evol.">
        <title>Genome-scale phylogeny and comparative genomics of the fungal order Sordariales.</title>
        <authorList>
            <person name="Hensen N."/>
            <person name="Bonometti L."/>
            <person name="Westerberg I."/>
            <person name="Brannstrom I.O."/>
            <person name="Guillou S."/>
            <person name="Cros-Aarteil S."/>
            <person name="Calhoun S."/>
            <person name="Haridas S."/>
            <person name="Kuo A."/>
            <person name="Mondo S."/>
            <person name="Pangilinan J."/>
            <person name="Riley R."/>
            <person name="LaButti K."/>
            <person name="Andreopoulos B."/>
            <person name="Lipzen A."/>
            <person name="Chen C."/>
            <person name="Yan M."/>
            <person name="Daum C."/>
            <person name="Ng V."/>
            <person name="Clum A."/>
            <person name="Steindorff A."/>
            <person name="Ohm R.A."/>
            <person name="Martin F."/>
            <person name="Silar P."/>
            <person name="Natvig D.O."/>
            <person name="Lalanne C."/>
            <person name="Gautier V."/>
            <person name="Ament-Velasquez S.L."/>
            <person name="Kruys A."/>
            <person name="Hutchinson M.I."/>
            <person name="Powell A.J."/>
            <person name="Barry K."/>
            <person name="Miller A.N."/>
            <person name="Grigoriev I.V."/>
            <person name="Debuchy R."/>
            <person name="Gladieux P."/>
            <person name="Hiltunen Thoren M."/>
            <person name="Johannesson H."/>
        </authorList>
    </citation>
    <scope>NUCLEOTIDE SEQUENCE</scope>
    <source>
        <strain evidence="3">PSN293</strain>
    </source>
</reference>
<evidence type="ECO:0000313" key="4">
    <source>
        <dbReference type="Proteomes" id="UP001301769"/>
    </source>
</evidence>
<name>A0AAN6YC56_9PEZI</name>
<protein>
    <recommendedName>
        <fullName evidence="2">Cyanovirin-N domain-containing protein</fullName>
    </recommendedName>
</protein>
<dbReference type="EMBL" id="MU858102">
    <property type="protein sequence ID" value="KAK4213917.1"/>
    <property type="molecule type" value="Genomic_DNA"/>
</dbReference>
<comment type="caution">
    <text evidence="3">The sequence shown here is derived from an EMBL/GenBank/DDBJ whole genome shotgun (WGS) entry which is preliminary data.</text>
</comment>
<feature type="domain" description="Cyanovirin-N" evidence="2">
    <location>
        <begin position="85"/>
        <end position="138"/>
    </location>
</feature>
<feature type="chain" id="PRO_5043039076" description="Cyanovirin-N domain-containing protein" evidence="1">
    <location>
        <begin position="24"/>
        <end position="157"/>
    </location>
</feature>
<accession>A0AAN6YC56</accession>
<feature type="signal peptide" evidence="1">
    <location>
        <begin position="1"/>
        <end position="23"/>
    </location>
</feature>
<gene>
    <name evidence="3" type="ORF">QBC37DRAFT_400154</name>
</gene>
<evidence type="ECO:0000313" key="3">
    <source>
        <dbReference type="EMBL" id="KAK4213917.1"/>
    </source>
</evidence>
<dbReference type="AlphaFoldDB" id="A0AAN6YC56"/>
<dbReference type="InterPro" id="IPR011058">
    <property type="entry name" value="Cyanovirin-N"/>
</dbReference>
<reference evidence="3" key="2">
    <citation type="submission" date="2023-05" db="EMBL/GenBank/DDBJ databases">
        <authorList>
            <consortium name="Lawrence Berkeley National Laboratory"/>
            <person name="Steindorff A."/>
            <person name="Hensen N."/>
            <person name="Bonometti L."/>
            <person name="Westerberg I."/>
            <person name="Brannstrom I.O."/>
            <person name="Guillou S."/>
            <person name="Cros-Aarteil S."/>
            <person name="Calhoun S."/>
            <person name="Haridas S."/>
            <person name="Kuo A."/>
            <person name="Mondo S."/>
            <person name="Pangilinan J."/>
            <person name="Riley R."/>
            <person name="Labutti K."/>
            <person name="Andreopoulos B."/>
            <person name="Lipzen A."/>
            <person name="Chen C."/>
            <person name="Yanf M."/>
            <person name="Daum C."/>
            <person name="Ng V."/>
            <person name="Clum A."/>
            <person name="Ohm R."/>
            <person name="Martin F."/>
            <person name="Silar P."/>
            <person name="Natvig D."/>
            <person name="Lalanne C."/>
            <person name="Gautier V."/>
            <person name="Ament-Velasquez S.L."/>
            <person name="Kruys A."/>
            <person name="Hutchinson M.I."/>
            <person name="Powell A.J."/>
            <person name="Barry K."/>
            <person name="Miller A.N."/>
            <person name="Grigoriev I.V."/>
            <person name="Debuchy R."/>
            <person name="Gladieux P."/>
            <person name="Thoren M.H."/>
            <person name="Johannesson H."/>
        </authorList>
    </citation>
    <scope>NUCLEOTIDE SEQUENCE</scope>
    <source>
        <strain evidence="3">PSN293</strain>
    </source>
</reference>
<sequence length="157" mass="17392">MRSSALIRSLLATAVLLLPSAIANPIEPSVPAVSHFPTPASDNLIIIYGTPSSDRTDQNLTAYHNPSSKAADSATQPSTISKRSYASTCDDCCVWGLNNDLFKCRCRAQNGEWTWSTVNLNSCLVNNDGYIQWRQKYGHDPLPKYPIAFVYMYMVLN</sequence>
<dbReference type="InterPro" id="IPR036673">
    <property type="entry name" value="Cyanovirin-N_sf"/>
</dbReference>
<evidence type="ECO:0000259" key="2">
    <source>
        <dbReference type="Pfam" id="PF08881"/>
    </source>
</evidence>
<proteinExistence type="predicted"/>
<keyword evidence="1" id="KW-0732">Signal</keyword>
<dbReference type="Gene3D" id="2.30.60.10">
    <property type="entry name" value="Cyanovirin-N"/>
    <property type="match status" value="1"/>
</dbReference>
<organism evidence="3 4">
    <name type="scientific">Rhypophila decipiens</name>
    <dbReference type="NCBI Taxonomy" id="261697"/>
    <lineage>
        <taxon>Eukaryota</taxon>
        <taxon>Fungi</taxon>
        <taxon>Dikarya</taxon>
        <taxon>Ascomycota</taxon>
        <taxon>Pezizomycotina</taxon>
        <taxon>Sordariomycetes</taxon>
        <taxon>Sordariomycetidae</taxon>
        <taxon>Sordariales</taxon>
        <taxon>Naviculisporaceae</taxon>
        <taxon>Rhypophila</taxon>
    </lineage>
</organism>
<keyword evidence="4" id="KW-1185">Reference proteome</keyword>
<dbReference type="Pfam" id="PF08881">
    <property type="entry name" value="CVNH"/>
    <property type="match status" value="1"/>
</dbReference>
<dbReference type="SUPFAM" id="SSF51322">
    <property type="entry name" value="Cyanovirin-N"/>
    <property type="match status" value="1"/>
</dbReference>
<evidence type="ECO:0000256" key="1">
    <source>
        <dbReference type="SAM" id="SignalP"/>
    </source>
</evidence>